<keyword evidence="3" id="KW-1185">Reference proteome</keyword>
<dbReference type="RefSeq" id="WP_191729558.1">
    <property type="nucleotide sequence ID" value="NZ_JACSQJ010000005.1"/>
</dbReference>
<dbReference type="PROSITE" id="PS51186">
    <property type="entry name" value="GNAT"/>
    <property type="match status" value="1"/>
</dbReference>
<name>A0ABR8UK34_9GAMM</name>
<dbReference type="PANTHER" id="PTHR43792">
    <property type="entry name" value="GNAT FAMILY, PUTATIVE (AFU_ORTHOLOGUE AFUA_3G00765)-RELATED-RELATED"/>
    <property type="match status" value="1"/>
</dbReference>
<dbReference type="SUPFAM" id="SSF55729">
    <property type="entry name" value="Acyl-CoA N-acyltransferases (Nat)"/>
    <property type="match status" value="1"/>
</dbReference>
<accession>A0ABR8UK34</accession>
<gene>
    <name evidence="2" type="ORF">H9645_10000</name>
</gene>
<feature type="domain" description="N-acetyltransferase" evidence="1">
    <location>
        <begin position="13"/>
        <end position="172"/>
    </location>
</feature>
<dbReference type="InterPro" id="IPR000182">
    <property type="entry name" value="GNAT_dom"/>
</dbReference>
<dbReference type="InterPro" id="IPR016181">
    <property type="entry name" value="Acyl_CoA_acyltransferase"/>
</dbReference>
<reference evidence="2 3" key="1">
    <citation type="submission" date="2020-08" db="EMBL/GenBank/DDBJ databases">
        <title>A Genomic Blueprint of the Chicken Gut Microbiome.</title>
        <authorList>
            <person name="Gilroy R."/>
            <person name="Ravi A."/>
            <person name="Getino M."/>
            <person name="Pursley I."/>
            <person name="Horton D.L."/>
            <person name="Alikhan N.-F."/>
            <person name="Baker D."/>
            <person name="Gharbi K."/>
            <person name="Hall N."/>
            <person name="Watson M."/>
            <person name="Adriaenssens E.M."/>
            <person name="Foster-Nyarko E."/>
            <person name="Jarju S."/>
            <person name="Secka A."/>
            <person name="Antonio M."/>
            <person name="Oren A."/>
            <person name="Chaudhuri R."/>
            <person name="La Ragione R.M."/>
            <person name="Hildebrand F."/>
            <person name="Pallen M.J."/>
        </authorList>
    </citation>
    <scope>NUCLEOTIDE SEQUENCE [LARGE SCALE GENOMIC DNA]</scope>
    <source>
        <strain evidence="2 3">Sa2BVA3</strain>
    </source>
</reference>
<proteinExistence type="predicted"/>
<dbReference type="Pfam" id="PF13302">
    <property type="entry name" value="Acetyltransf_3"/>
    <property type="match status" value="1"/>
</dbReference>
<evidence type="ECO:0000313" key="2">
    <source>
        <dbReference type="EMBL" id="MBD7988358.1"/>
    </source>
</evidence>
<sequence length="184" mass="20641">MSLADLRIETERLVLRLPQAGDFERYAELQADEEAARWIGGHLPRAAAWRKFLQQPGAWMIQGFGMFSIIDRDSGLWLGQGGPWKPDGWPGNEIGYMLHRDAWGKGYATEALPATIDWALANLGWDDFIHCIAPENEASKQVARRLGSTLLGPGKLPPPHEDAACEMWGQTRRQWLARRQGLPA</sequence>
<dbReference type="Gene3D" id="3.40.630.30">
    <property type="match status" value="1"/>
</dbReference>
<comment type="caution">
    <text evidence="2">The sequence shown here is derived from an EMBL/GenBank/DDBJ whole genome shotgun (WGS) entry which is preliminary data.</text>
</comment>
<protein>
    <submittedName>
        <fullName evidence="2">GNAT family N-acetyltransferase</fullName>
    </submittedName>
</protein>
<dbReference type="PANTHER" id="PTHR43792:SF1">
    <property type="entry name" value="N-ACETYLTRANSFERASE DOMAIN-CONTAINING PROTEIN"/>
    <property type="match status" value="1"/>
</dbReference>
<dbReference type="Proteomes" id="UP000647183">
    <property type="component" value="Unassembled WGS sequence"/>
</dbReference>
<organism evidence="2 3">
    <name type="scientific">Luteimonas colneyensis</name>
    <dbReference type="NCBI Taxonomy" id="2762230"/>
    <lineage>
        <taxon>Bacteria</taxon>
        <taxon>Pseudomonadati</taxon>
        <taxon>Pseudomonadota</taxon>
        <taxon>Gammaproteobacteria</taxon>
        <taxon>Lysobacterales</taxon>
        <taxon>Lysobacteraceae</taxon>
        <taxon>Luteimonas</taxon>
    </lineage>
</organism>
<evidence type="ECO:0000259" key="1">
    <source>
        <dbReference type="PROSITE" id="PS51186"/>
    </source>
</evidence>
<evidence type="ECO:0000313" key="3">
    <source>
        <dbReference type="Proteomes" id="UP000647183"/>
    </source>
</evidence>
<dbReference type="InterPro" id="IPR051531">
    <property type="entry name" value="N-acetyltransferase"/>
</dbReference>
<dbReference type="EMBL" id="JACSQJ010000005">
    <property type="protein sequence ID" value="MBD7988358.1"/>
    <property type="molecule type" value="Genomic_DNA"/>
</dbReference>